<dbReference type="AlphaFoldDB" id="A0A0B8PAD8"/>
<comment type="caution">
    <text evidence="2">The sequence shown here is derived from an EMBL/GenBank/DDBJ whole genome shotgun (WGS) entry which is preliminary data.</text>
</comment>
<evidence type="ECO:0000313" key="3">
    <source>
        <dbReference type="Proteomes" id="UP000031670"/>
    </source>
</evidence>
<dbReference type="Proteomes" id="UP000031670">
    <property type="component" value="Unassembled WGS sequence"/>
</dbReference>
<proteinExistence type="predicted"/>
<keyword evidence="1" id="KW-0812">Transmembrane</keyword>
<evidence type="ECO:0000256" key="1">
    <source>
        <dbReference type="SAM" id="Phobius"/>
    </source>
</evidence>
<feature type="transmembrane region" description="Helical" evidence="1">
    <location>
        <begin position="36"/>
        <end position="55"/>
    </location>
</feature>
<dbReference type="GO" id="GO:0015385">
    <property type="term" value="F:sodium:proton antiporter activity"/>
    <property type="evidence" value="ECO:0007669"/>
    <property type="project" value="TreeGrafter"/>
</dbReference>
<dbReference type="PANTHER" id="PTHR34703:SF1">
    <property type="entry name" value="ANTIPORTER SUBUNIT MNHG2-RELATED"/>
    <property type="match status" value="1"/>
</dbReference>
<sequence length="98" mass="10634">MDFLIMALLLLGSFFVVIASVGIVKMPDLYTRMHSATKAGTVGLSLLLLALAFAIPEISVISRVLGTILFVFLTAPVAAHILGLAMKQTGYKIWRKEK</sequence>
<feature type="transmembrane region" description="Helical" evidence="1">
    <location>
        <begin position="61"/>
        <end position="86"/>
    </location>
</feature>
<name>A0A0B8PAD8_9VIBR</name>
<organism evidence="2 3">
    <name type="scientific">Vibrio ishigakensis</name>
    <dbReference type="NCBI Taxonomy" id="1481914"/>
    <lineage>
        <taxon>Bacteria</taxon>
        <taxon>Pseudomonadati</taxon>
        <taxon>Pseudomonadota</taxon>
        <taxon>Gammaproteobacteria</taxon>
        <taxon>Vibrionales</taxon>
        <taxon>Vibrionaceae</taxon>
        <taxon>Vibrio</taxon>
    </lineage>
</organism>
<protein>
    <submittedName>
        <fullName evidence="2">Na(+) H(+) antiporter subunit G</fullName>
    </submittedName>
</protein>
<dbReference type="NCBIfam" id="TIGR01300">
    <property type="entry name" value="CPA3_mnhG_phaG"/>
    <property type="match status" value="1"/>
</dbReference>
<reference evidence="2 3" key="1">
    <citation type="submission" date="2015-01" db="EMBL/GenBank/DDBJ databases">
        <title>Vibrio sp. C5 JCM 19232 whole genome shotgun sequence.</title>
        <authorList>
            <person name="Sawabe T."/>
            <person name="Meirelles P."/>
            <person name="Feng G."/>
            <person name="Sayaka M."/>
            <person name="Hattori M."/>
            <person name="Ohkuma M."/>
        </authorList>
    </citation>
    <scope>NUCLEOTIDE SEQUENCE [LARGE SCALE GENOMIC DNA]</scope>
    <source>
        <strain evidence="2 3">JCM19232</strain>
    </source>
</reference>
<keyword evidence="1" id="KW-0472">Membrane</keyword>
<reference evidence="2 3" key="2">
    <citation type="submission" date="2015-01" db="EMBL/GenBank/DDBJ databases">
        <authorList>
            <consortium name="NBRP consortium"/>
            <person name="Sawabe T."/>
            <person name="Meirelles P."/>
            <person name="Feng G."/>
            <person name="Sayaka M."/>
            <person name="Hattori M."/>
            <person name="Ohkuma M."/>
        </authorList>
    </citation>
    <scope>NUCLEOTIDE SEQUENCE [LARGE SCALE GENOMIC DNA]</scope>
    <source>
        <strain evidence="2 3">JCM19232</strain>
    </source>
</reference>
<dbReference type="PANTHER" id="PTHR34703">
    <property type="entry name" value="ANTIPORTER SUBUNIT MNHG2-RELATED"/>
    <property type="match status" value="1"/>
</dbReference>
<gene>
    <name evidence="2" type="ORF">JCM19232_197</name>
</gene>
<feature type="transmembrane region" description="Helical" evidence="1">
    <location>
        <begin position="6"/>
        <end position="24"/>
    </location>
</feature>
<dbReference type="NCBIfam" id="NF009314">
    <property type="entry name" value="PRK12674.1-2"/>
    <property type="match status" value="1"/>
</dbReference>
<keyword evidence="1" id="KW-1133">Transmembrane helix</keyword>
<evidence type="ECO:0000313" key="2">
    <source>
        <dbReference type="EMBL" id="GAM59864.1"/>
    </source>
</evidence>
<dbReference type="Pfam" id="PF03334">
    <property type="entry name" value="PhaG_MnhG_YufB"/>
    <property type="match status" value="1"/>
</dbReference>
<dbReference type="EMBL" id="BBSA01000001">
    <property type="protein sequence ID" value="GAM59864.1"/>
    <property type="molecule type" value="Genomic_DNA"/>
</dbReference>
<dbReference type="InterPro" id="IPR005133">
    <property type="entry name" value="PhaG_MnhG_YufB"/>
</dbReference>
<accession>A0A0B8PAD8</accession>